<evidence type="ECO:0000313" key="2">
    <source>
        <dbReference type="EMBL" id="KAK7037273.1"/>
    </source>
</evidence>
<dbReference type="AlphaFoldDB" id="A0AAW0CD06"/>
<organism evidence="2 3">
    <name type="scientific">Paramarasmius palmivorus</name>
    <dbReference type="NCBI Taxonomy" id="297713"/>
    <lineage>
        <taxon>Eukaryota</taxon>
        <taxon>Fungi</taxon>
        <taxon>Dikarya</taxon>
        <taxon>Basidiomycota</taxon>
        <taxon>Agaricomycotina</taxon>
        <taxon>Agaricomycetes</taxon>
        <taxon>Agaricomycetidae</taxon>
        <taxon>Agaricales</taxon>
        <taxon>Marasmiineae</taxon>
        <taxon>Marasmiaceae</taxon>
        <taxon>Paramarasmius</taxon>
    </lineage>
</organism>
<feature type="region of interest" description="Disordered" evidence="1">
    <location>
        <begin position="351"/>
        <end position="639"/>
    </location>
</feature>
<feature type="compositionally biased region" description="Low complexity" evidence="1">
    <location>
        <begin position="540"/>
        <end position="552"/>
    </location>
</feature>
<dbReference type="Proteomes" id="UP001383192">
    <property type="component" value="Unassembled WGS sequence"/>
</dbReference>
<feature type="compositionally biased region" description="Acidic residues" evidence="1">
    <location>
        <begin position="376"/>
        <end position="393"/>
    </location>
</feature>
<accession>A0AAW0CD06</accession>
<gene>
    <name evidence="2" type="ORF">VNI00_011264</name>
</gene>
<name>A0AAW0CD06_9AGAR</name>
<reference evidence="2 3" key="1">
    <citation type="submission" date="2024-01" db="EMBL/GenBank/DDBJ databases">
        <title>A draft genome for a cacao thread blight-causing isolate of Paramarasmius palmivorus.</title>
        <authorList>
            <person name="Baruah I.K."/>
            <person name="Bukari Y."/>
            <person name="Amoako-Attah I."/>
            <person name="Meinhardt L.W."/>
            <person name="Bailey B.A."/>
            <person name="Cohen S.P."/>
        </authorList>
    </citation>
    <scope>NUCLEOTIDE SEQUENCE [LARGE SCALE GENOMIC DNA]</scope>
    <source>
        <strain evidence="2 3">GH-12</strain>
    </source>
</reference>
<sequence length="639" mass="70723">MAERKLRSSTLDAQPGKYAPDPPSDGLLSDQATSSPAHTGDNATYVDVDTTTPVKNYDPKKRASLNENRKARVVKRSRYGKRCGFCKESFKGNRDHEFFHAMEKCTPLEFVHHVEPQWGRAHGTLNIFESRWNIGVATASLHKAFDSSAFMLLPEKSVLERVRDYTESPMERRKPFDEVWYFSFQSNVPSTDVLASKVFKLLLGQYWVYTFFPLTWNKKRSIFIKNLNETGDPANSEEEEPEKPDDEDKFPNAPGYTEFRPWNKDDNGRHVPLEVEFHIHPFYMIYNAGQKLAVLPLNKYLEISARDERIHLISTIWEAWIMNYDGPPLVPSQPSDEGDRNLIPTIQTAEQQGLDDTTSQAQDKEQQPLRIPIVAADEDNYQDSEDEADEADPEISHQGASRITGDEHSTAIPPPSTVVGPSSAVDGNNETHGHRKPGGAKSTVSAPIRDRMDRVLGLSSDGRRRVAMTDLGYGLPGSSPTPQNRWSPFPLPNLPAKRKYEDGVAASEPRQGSMSMSLQPPPVPPKPPRARTVTDGGLGQNSNQDQQDTQSSATFNMPAQAVRRSSRHQMGSAAGRSTGSGGTTNSSIRIGAGPGPRARSAASAGSSRALRAPVQDTSDESGDGSGEYLPNNSKRRKQQ</sequence>
<evidence type="ECO:0000256" key="1">
    <source>
        <dbReference type="SAM" id="MobiDB-lite"/>
    </source>
</evidence>
<proteinExistence type="predicted"/>
<protein>
    <submittedName>
        <fullName evidence="2">Uncharacterized protein</fullName>
    </submittedName>
</protein>
<feature type="region of interest" description="Disordered" evidence="1">
    <location>
        <begin position="1"/>
        <end position="60"/>
    </location>
</feature>
<comment type="caution">
    <text evidence="2">The sequence shown here is derived from an EMBL/GenBank/DDBJ whole genome shotgun (WGS) entry which is preliminary data.</text>
</comment>
<feature type="compositionally biased region" description="Polar residues" evidence="1">
    <location>
        <begin position="351"/>
        <end position="361"/>
    </location>
</feature>
<keyword evidence="3" id="KW-1185">Reference proteome</keyword>
<evidence type="ECO:0000313" key="3">
    <source>
        <dbReference type="Proteomes" id="UP001383192"/>
    </source>
</evidence>
<feature type="region of interest" description="Disordered" evidence="1">
    <location>
        <begin position="228"/>
        <end position="263"/>
    </location>
</feature>
<dbReference type="EMBL" id="JAYKXP010000048">
    <property type="protein sequence ID" value="KAK7037273.1"/>
    <property type="molecule type" value="Genomic_DNA"/>
</dbReference>
<feature type="compositionally biased region" description="Acidic residues" evidence="1">
    <location>
        <begin position="235"/>
        <end position="248"/>
    </location>
</feature>
<feature type="compositionally biased region" description="Low complexity" evidence="1">
    <location>
        <begin position="571"/>
        <end position="613"/>
    </location>
</feature>